<dbReference type="EC" id="2.3.1.-" evidence="2"/>
<dbReference type="InterPro" id="IPR050179">
    <property type="entry name" value="Trans_hexapeptide_repeat"/>
</dbReference>
<dbReference type="PANTHER" id="PTHR43300">
    <property type="entry name" value="ACETYLTRANSFERASE"/>
    <property type="match status" value="1"/>
</dbReference>
<dbReference type="HOGENOM" id="CLU_051638_9_1_10"/>
<dbReference type="EMBL" id="FP476056">
    <property type="protein sequence ID" value="CAZ95791.1"/>
    <property type="molecule type" value="Genomic_DNA"/>
</dbReference>
<dbReference type="GO" id="GO:0016746">
    <property type="term" value="F:acyltransferase activity"/>
    <property type="evidence" value="ECO:0007669"/>
    <property type="project" value="UniProtKB-KW"/>
</dbReference>
<evidence type="ECO:0000256" key="1">
    <source>
        <dbReference type="ARBA" id="ARBA00007274"/>
    </source>
</evidence>
<gene>
    <name evidence="2" type="primary">fdtC</name>
    <name evidence="2" type="ordered locus">zobellia_1738</name>
</gene>
<keyword evidence="2" id="KW-0808">Transferase</keyword>
<accession>G0L4V7</accession>
<organism evidence="2 3">
    <name type="scientific">Zobellia galactanivorans (strain DSM 12802 / CCUG 47099 / CIP 106680 / NCIMB 13871 / Dsij)</name>
    <dbReference type="NCBI Taxonomy" id="63186"/>
    <lineage>
        <taxon>Bacteria</taxon>
        <taxon>Pseudomonadati</taxon>
        <taxon>Bacteroidota</taxon>
        <taxon>Flavobacteriia</taxon>
        <taxon>Flavobacteriales</taxon>
        <taxon>Flavobacteriaceae</taxon>
        <taxon>Zobellia</taxon>
    </lineage>
</organism>
<dbReference type="OrthoDB" id="9801697at2"/>
<name>G0L4V7_ZOBGA</name>
<dbReference type="Proteomes" id="UP000008898">
    <property type="component" value="Chromosome"/>
</dbReference>
<sequence length="193" mass="20944">MSTPTFFAHETAVVDEGCTIGEGTKIWHFSHIMSDCKIGERCNIGQNVVVSPQVVLGNNVKVQNNVSIYTGVICEDDVFLGPSMVFTNIINPRSAIIRRDSYQETLVKEGASVGANATIVCGNALGRFCLIGAGAVVTKEVPDYALIVGNPGRQIGWVSEYGHRLKFNEDHLAICPESGQEYKLEGNSVIRIK</sequence>
<dbReference type="STRING" id="63186.ZOBELLIA_1738"/>
<dbReference type="Gene3D" id="2.160.10.10">
    <property type="entry name" value="Hexapeptide repeat proteins"/>
    <property type="match status" value="1"/>
</dbReference>
<evidence type="ECO:0000313" key="3">
    <source>
        <dbReference type="Proteomes" id="UP000008898"/>
    </source>
</evidence>
<comment type="similarity">
    <text evidence="1">Belongs to the transferase hexapeptide repeat family.</text>
</comment>
<reference evidence="3" key="1">
    <citation type="submission" date="2009-07" db="EMBL/GenBank/DDBJ databases">
        <title>Complete genome sequence of Zobellia galactanivorans Dsij.</title>
        <authorList>
            <consortium name="Genoscope - CEA"/>
        </authorList>
    </citation>
    <scope>NUCLEOTIDE SEQUENCE [LARGE SCALE GENOMIC DNA]</scope>
    <source>
        <strain evidence="3">DSM 12802 / CCUG 47099 / CIP 106680 / NCIMB 13871 / Dsij</strain>
    </source>
</reference>
<dbReference type="Pfam" id="PF00132">
    <property type="entry name" value="Hexapep"/>
    <property type="match status" value="1"/>
</dbReference>
<keyword evidence="2" id="KW-0012">Acyltransferase</keyword>
<dbReference type="KEGG" id="zga:ZOBELLIA_1738"/>
<dbReference type="PATRIC" id="fig|63186.3.peg.1715"/>
<dbReference type="RefSeq" id="WP_013993099.1">
    <property type="nucleotide sequence ID" value="NC_015844.1"/>
</dbReference>
<dbReference type="Pfam" id="PF14602">
    <property type="entry name" value="Hexapep_2"/>
    <property type="match status" value="1"/>
</dbReference>
<keyword evidence="3" id="KW-1185">Reference proteome</keyword>
<dbReference type="InterPro" id="IPR001451">
    <property type="entry name" value="Hexapep"/>
</dbReference>
<reference evidence="2 3" key="2">
    <citation type="journal article" date="2012" name="Environ. Microbiol.">
        <title>Characterization of the first alginolytic operons in a marine bacterium: from their emergence in marine Flavobacteriia to their independent transfers to marine Proteobacteria and human gut Bacteroides.</title>
        <authorList>
            <person name="Thomas F."/>
            <person name="Barbeyron T."/>
            <person name="Tonon T."/>
            <person name="Genicot S."/>
            <person name="Czjzek M."/>
            <person name="Michel G."/>
        </authorList>
    </citation>
    <scope>NUCLEOTIDE SEQUENCE [LARGE SCALE GENOMIC DNA]</scope>
    <source>
        <strain evidence="3">DSM 12802 / CCUG 47099 / CIP 106680 / NCIMB 13871 / Dsij</strain>
    </source>
</reference>
<dbReference type="SUPFAM" id="SSF51161">
    <property type="entry name" value="Trimeric LpxA-like enzymes"/>
    <property type="match status" value="1"/>
</dbReference>
<evidence type="ECO:0000313" key="2">
    <source>
        <dbReference type="EMBL" id="CAZ95791.1"/>
    </source>
</evidence>
<protein>
    <submittedName>
        <fullName evidence="2">dTDP-D-Fucp3N acetylase</fullName>
        <ecNumber evidence="2">2.3.1.-</ecNumber>
    </submittedName>
</protein>
<dbReference type="CDD" id="cd03358">
    <property type="entry name" value="LbH_WxcM_N_like"/>
    <property type="match status" value="1"/>
</dbReference>
<dbReference type="PANTHER" id="PTHR43300:SF4">
    <property type="entry name" value="ACYL-[ACYL-CARRIER-PROTEIN]--UDP-N-ACETYLGLUCOSAMINE O-ACYLTRANSFERASE"/>
    <property type="match status" value="1"/>
</dbReference>
<dbReference type="AlphaFoldDB" id="G0L4V7"/>
<dbReference type="InterPro" id="IPR011004">
    <property type="entry name" value="Trimer_LpxA-like_sf"/>
</dbReference>
<proteinExistence type="inferred from homology"/>
<dbReference type="Gene3D" id="2.20.70.110">
    <property type="match status" value="1"/>
</dbReference>